<evidence type="ECO:0000256" key="1">
    <source>
        <dbReference type="SAM" id="Phobius"/>
    </source>
</evidence>
<feature type="transmembrane region" description="Helical" evidence="1">
    <location>
        <begin position="53"/>
        <end position="78"/>
    </location>
</feature>
<proteinExistence type="predicted"/>
<keyword evidence="3" id="KW-1185">Reference proteome</keyword>
<dbReference type="OrthoDB" id="7868033at2"/>
<keyword evidence="1" id="KW-0472">Membrane</keyword>
<name>A0A1N7QAL2_9RHOB</name>
<keyword evidence="1" id="KW-1133">Transmembrane helix</keyword>
<accession>A0A1N7QAL2</accession>
<feature type="transmembrane region" description="Helical" evidence="1">
    <location>
        <begin position="90"/>
        <end position="111"/>
    </location>
</feature>
<protein>
    <submittedName>
        <fullName evidence="2">Uncharacterized protein</fullName>
    </submittedName>
</protein>
<feature type="transmembrane region" description="Helical" evidence="1">
    <location>
        <begin position="12"/>
        <end position="32"/>
    </location>
</feature>
<reference evidence="2 3" key="1">
    <citation type="submission" date="2017-01" db="EMBL/GenBank/DDBJ databases">
        <authorList>
            <person name="Mah S.A."/>
            <person name="Swanson W.J."/>
            <person name="Moy G.W."/>
            <person name="Vacquier V.D."/>
        </authorList>
    </citation>
    <scope>NUCLEOTIDE SEQUENCE [LARGE SCALE GENOMIC DNA]</scope>
    <source>
        <strain evidence="2 3">DSM 26375</strain>
    </source>
</reference>
<dbReference type="EMBL" id="FTOT01000008">
    <property type="protein sequence ID" value="SIT19920.1"/>
    <property type="molecule type" value="Genomic_DNA"/>
</dbReference>
<evidence type="ECO:0000313" key="3">
    <source>
        <dbReference type="Proteomes" id="UP000186141"/>
    </source>
</evidence>
<dbReference type="STRING" id="1086013.SAMN05421774_10852"/>
<dbReference type="AlphaFoldDB" id="A0A1N7QAL2"/>
<evidence type="ECO:0000313" key="2">
    <source>
        <dbReference type="EMBL" id="SIT19920.1"/>
    </source>
</evidence>
<sequence>MPDHLLPVLNDFLVLGAGAIAWLSGEAGRIVVASGAGGLVRWLASERKRIREGILSVFTGILVGSYLWPLVLAAIGLLPGVSPESGDSQAMAGFIAGMMGISGAKIVIAVIEARGRQHTSGGGDGQDRGA</sequence>
<keyword evidence="1" id="KW-0812">Transmembrane</keyword>
<organism evidence="2 3">
    <name type="scientific">Gemmobacter megaterium</name>
    <dbReference type="NCBI Taxonomy" id="1086013"/>
    <lineage>
        <taxon>Bacteria</taxon>
        <taxon>Pseudomonadati</taxon>
        <taxon>Pseudomonadota</taxon>
        <taxon>Alphaproteobacteria</taxon>
        <taxon>Rhodobacterales</taxon>
        <taxon>Paracoccaceae</taxon>
        <taxon>Gemmobacter</taxon>
    </lineage>
</organism>
<dbReference type="RefSeq" id="WP_076533523.1">
    <property type="nucleotide sequence ID" value="NZ_BMEH01000008.1"/>
</dbReference>
<dbReference type="Proteomes" id="UP000186141">
    <property type="component" value="Unassembled WGS sequence"/>
</dbReference>
<gene>
    <name evidence="2" type="ORF">SAMN05421774_10852</name>
</gene>